<organism evidence="1 2">
    <name type="scientific">Lepeophtheirus salmonis</name>
    <name type="common">Salmon louse</name>
    <name type="synonym">Caligus salmonis</name>
    <dbReference type="NCBI Taxonomy" id="72036"/>
    <lineage>
        <taxon>Eukaryota</taxon>
        <taxon>Metazoa</taxon>
        <taxon>Ecdysozoa</taxon>
        <taxon>Arthropoda</taxon>
        <taxon>Crustacea</taxon>
        <taxon>Multicrustacea</taxon>
        <taxon>Hexanauplia</taxon>
        <taxon>Copepoda</taxon>
        <taxon>Siphonostomatoida</taxon>
        <taxon>Caligidae</taxon>
        <taxon>Lepeophtheirus</taxon>
    </lineage>
</organism>
<sequence>MEQRETWDYLQRKMKESSNKRFNPAVVGDIIMEPIDVVDCSRAEFSNIKAVVMEEDVNGTHKLGTKYGVLKSRYSRNQFTTCEEKFDACNLVSLKGSNIERSCSNGLSRIRAGGFQLELLLKMPPTLL</sequence>
<proteinExistence type="predicted"/>
<dbReference type="AlphaFoldDB" id="A0A7R8CRE3"/>
<evidence type="ECO:0000313" key="2">
    <source>
        <dbReference type="Proteomes" id="UP000675881"/>
    </source>
</evidence>
<protein>
    <submittedName>
        <fullName evidence="1">(salmon louse) hypothetical protein</fullName>
    </submittedName>
</protein>
<keyword evidence="2" id="KW-1185">Reference proteome</keyword>
<name>A0A7R8CRE3_LEPSM</name>
<evidence type="ECO:0000313" key="1">
    <source>
        <dbReference type="EMBL" id="CAF2904029.1"/>
    </source>
</evidence>
<gene>
    <name evidence="1" type="ORF">LSAA_7040</name>
</gene>
<accession>A0A7R8CRE3</accession>
<dbReference type="Proteomes" id="UP000675881">
    <property type="component" value="Chromosome 3"/>
</dbReference>
<reference evidence="1" key="1">
    <citation type="submission" date="2021-02" db="EMBL/GenBank/DDBJ databases">
        <authorList>
            <person name="Bekaert M."/>
        </authorList>
    </citation>
    <scope>NUCLEOTIDE SEQUENCE</scope>
    <source>
        <strain evidence="1">IoA-00</strain>
    </source>
</reference>
<dbReference type="EMBL" id="HG994582">
    <property type="protein sequence ID" value="CAF2904029.1"/>
    <property type="molecule type" value="Genomic_DNA"/>
</dbReference>